<dbReference type="EMBL" id="JACVVX010000001">
    <property type="protein sequence ID" value="MBD0413245.1"/>
    <property type="molecule type" value="Genomic_DNA"/>
</dbReference>
<dbReference type="InterPro" id="IPR018511">
    <property type="entry name" value="Hemolysin-typ_Ca-bd_CS"/>
</dbReference>
<evidence type="ECO:0000313" key="4">
    <source>
        <dbReference type="Proteomes" id="UP000643405"/>
    </source>
</evidence>
<sequence length="444" mass="46823">MGYFYASTQTDMRTLQLPHNFAGFISYSGLGIGDVSYSLGISEFPEETGIYTNEYLNGFFEVVDDGSGNPDIDGYVSSIVNYVYLQNYFGPPIYTSFWQMGGINIDISQYKSAESDFDILSYMLSDSDNIGGSAGDDQLYGFAGDDSISGYYGNDKLFGGAGTDTIFGGWGNDMLDGGGDDDYLYGEGGNDTLIGGEGNDTLDGGIGADRMTGGLGDDTYYVDNAGDIAIEKTGQGTDSVISSVTYTLKGQYIENLELVGEADINATGNKLANTIIGNSGDNIINGMLGADFMSGGDGNDTYYVDNVGDVVAEYGYNDHDVVNSTVSYSLEGFYAEDLNLLGTKMINGTGNELANALVGNGVGNILNGKGGNDTLTGGAGADRFVFDTDLGPNNIDTITDFYAPADSIRLDADIFVGLTAGALILESQFKDMGTGLVDADDRIL</sequence>
<proteinExistence type="predicted"/>
<dbReference type="PANTHER" id="PTHR38340">
    <property type="entry name" value="S-LAYER PROTEIN"/>
    <property type="match status" value="1"/>
</dbReference>
<gene>
    <name evidence="3" type="ORF">ICI42_01065</name>
</gene>
<dbReference type="InterPro" id="IPR001343">
    <property type="entry name" value="Hemolysn_Ca-bd"/>
</dbReference>
<dbReference type="Pfam" id="PF00353">
    <property type="entry name" value="HemolysinCabind"/>
    <property type="match status" value="4"/>
</dbReference>
<dbReference type="PANTHER" id="PTHR38340:SF1">
    <property type="entry name" value="S-LAYER PROTEIN"/>
    <property type="match status" value="1"/>
</dbReference>
<protein>
    <submittedName>
        <fullName evidence="3">Calcium-binding protein</fullName>
    </submittedName>
</protein>
<dbReference type="RefSeq" id="WP_188162693.1">
    <property type="nucleotide sequence ID" value="NZ_JACVVX010000001.1"/>
</dbReference>
<dbReference type="Gene3D" id="2.150.10.10">
    <property type="entry name" value="Serralysin-like metalloprotease, C-terminal"/>
    <property type="match status" value="3"/>
</dbReference>
<name>A0A8J6U3T9_9HYPH</name>
<dbReference type="Proteomes" id="UP000643405">
    <property type="component" value="Unassembled WGS sequence"/>
</dbReference>
<dbReference type="InterPro" id="IPR011049">
    <property type="entry name" value="Serralysin-like_metalloprot_C"/>
</dbReference>
<organism evidence="3 4">
    <name type="scientific">Oryzicola mucosus</name>
    <dbReference type="NCBI Taxonomy" id="2767425"/>
    <lineage>
        <taxon>Bacteria</taxon>
        <taxon>Pseudomonadati</taxon>
        <taxon>Pseudomonadota</taxon>
        <taxon>Alphaproteobacteria</taxon>
        <taxon>Hyphomicrobiales</taxon>
        <taxon>Phyllobacteriaceae</taxon>
        <taxon>Oryzicola</taxon>
    </lineage>
</organism>
<accession>A0A8J6U3T9</accession>
<keyword evidence="2" id="KW-0964">Secreted</keyword>
<dbReference type="PROSITE" id="PS00330">
    <property type="entry name" value="HEMOLYSIN_CALCIUM"/>
    <property type="match status" value="3"/>
</dbReference>
<comment type="caution">
    <text evidence="3">The sequence shown here is derived from an EMBL/GenBank/DDBJ whole genome shotgun (WGS) entry which is preliminary data.</text>
</comment>
<dbReference type="GO" id="GO:0005509">
    <property type="term" value="F:calcium ion binding"/>
    <property type="evidence" value="ECO:0007669"/>
    <property type="project" value="InterPro"/>
</dbReference>
<dbReference type="AlphaFoldDB" id="A0A8J6U3T9"/>
<evidence type="ECO:0000256" key="1">
    <source>
        <dbReference type="ARBA" id="ARBA00004613"/>
    </source>
</evidence>
<dbReference type="GO" id="GO:0005576">
    <property type="term" value="C:extracellular region"/>
    <property type="evidence" value="ECO:0007669"/>
    <property type="project" value="UniProtKB-SubCell"/>
</dbReference>
<keyword evidence="4" id="KW-1185">Reference proteome</keyword>
<reference evidence="3" key="1">
    <citation type="submission" date="2020-09" db="EMBL/GenBank/DDBJ databases">
        <title>Genome seq and assembly of Tianweitania sp.</title>
        <authorList>
            <person name="Chhetri G."/>
        </authorList>
    </citation>
    <scope>NUCLEOTIDE SEQUENCE</scope>
    <source>
        <strain evidence="3">Rool2</strain>
    </source>
</reference>
<dbReference type="PRINTS" id="PR00313">
    <property type="entry name" value="CABNDNGRPT"/>
</dbReference>
<comment type="subcellular location">
    <subcellularLocation>
        <location evidence="1">Secreted</location>
    </subcellularLocation>
</comment>
<evidence type="ECO:0000313" key="3">
    <source>
        <dbReference type="EMBL" id="MBD0413245.1"/>
    </source>
</evidence>
<dbReference type="InterPro" id="IPR050557">
    <property type="entry name" value="RTX_toxin/Mannuronan_C5-epim"/>
</dbReference>
<dbReference type="SUPFAM" id="SSF51120">
    <property type="entry name" value="beta-Roll"/>
    <property type="match status" value="2"/>
</dbReference>
<evidence type="ECO:0000256" key="2">
    <source>
        <dbReference type="ARBA" id="ARBA00022525"/>
    </source>
</evidence>